<organism evidence="2 3">
    <name type="scientific">Aquipseudomonas alcaligenes</name>
    <name type="common">Pseudomonas alcaligenes</name>
    <dbReference type="NCBI Taxonomy" id="43263"/>
    <lineage>
        <taxon>Bacteria</taxon>
        <taxon>Pseudomonadati</taxon>
        <taxon>Pseudomonadota</taxon>
        <taxon>Gammaproteobacteria</taxon>
        <taxon>Pseudomonadales</taxon>
        <taxon>Pseudomonadaceae</taxon>
        <taxon>Aquipseudomonas</taxon>
    </lineage>
</organism>
<evidence type="ECO:0000313" key="2">
    <source>
        <dbReference type="EMBL" id="MDH0144407.1"/>
    </source>
</evidence>
<feature type="transmembrane region" description="Helical" evidence="1">
    <location>
        <begin position="136"/>
        <end position="156"/>
    </location>
</feature>
<evidence type="ECO:0000313" key="3">
    <source>
        <dbReference type="Proteomes" id="UP001158058"/>
    </source>
</evidence>
<dbReference type="EMBL" id="JAODZF010000016">
    <property type="protein sequence ID" value="MDH0144407.1"/>
    <property type="molecule type" value="Genomic_DNA"/>
</dbReference>
<gene>
    <name evidence="2" type="ORF">N7380_18990</name>
</gene>
<feature type="transmembrane region" description="Helical" evidence="1">
    <location>
        <begin position="213"/>
        <end position="236"/>
    </location>
</feature>
<comment type="caution">
    <text evidence="2">The sequence shown here is derived from an EMBL/GenBank/DDBJ whole genome shotgun (WGS) entry which is preliminary data.</text>
</comment>
<dbReference type="Proteomes" id="UP001158058">
    <property type="component" value="Unassembled WGS sequence"/>
</dbReference>
<feature type="transmembrane region" description="Helical" evidence="1">
    <location>
        <begin position="105"/>
        <end position="130"/>
    </location>
</feature>
<feature type="transmembrane region" description="Helical" evidence="1">
    <location>
        <begin position="66"/>
        <end position="93"/>
    </location>
</feature>
<keyword evidence="1" id="KW-1133">Transmembrane helix</keyword>
<feature type="transmembrane region" description="Helical" evidence="1">
    <location>
        <begin position="177"/>
        <end position="201"/>
    </location>
</feature>
<proteinExistence type="predicted"/>
<name>A0AB73I2T4_AQUAC</name>
<keyword evidence="1" id="KW-0472">Membrane</keyword>
<keyword evidence="1" id="KW-0812">Transmembrane</keyword>
<dbReference type="AlphaFoldDB" id="A0AB73I2T4"/>
<dbReference type="RefSeq" id="WP_280003245.1">
    <property type="nucleotide sequence ID" value="NZ_JAODZF010000016.1"/>
</dbReference>
<evidence type="ECO:0000256" key="1">
    <source>
        <dbReference type="SAM" id="Phobius"/>
    </source>
</evidence>
<feature type="transmembrane region" description="Helical" evidence="1">
    <location>
        <begin position="243"/>
        <end position="263"/>
    </location>
</feature>
<accession>A0AB73I2T4</accession>
<reference evidence="2" key="1">
    <citation type="submission" date="2022-09" db="EMBL/GenBank/DDBJ databases">
        <title>Intensive care unit water sources are persistently colonized with multi-drug resistant bacteria and are the site of extensive horizontal gene transfer of antibiotic resistance genes.</title>
        <authorList>
            <person name="Diorio-Toth L."/>
        </authorList>
    </citation>
    <scope>NUCLEOTIDE SEQUENCE</scope>
    <source>
        <strain evidence="2">GD04146</strain>
    </source>
</reference>
<feature type="transmembrane region" description="Helical" evidence="1">
    <location>
        <begin position="24"/>
        <end position="46"/>
    </location>
</feature>
<sequence length="423" mass="46370">MQGVSGLTGAEFVRRNIKRLLEHWGAFTVTLSVIGAGIGVLTLYIFTSAIGRVDLFMMAIDAKSALAVWVLIVVLIGAFYLASLSMTTWFYGMAVSLFENIPDKLGMVALWLLLPIWVGFGAFIMLVFYGSNYFRVDVSLVLVCVVTASVYGLLFLGKGFRKLFRDSSAGMGRAKRFFALAFQCFIVCFTVVLSAIPASIILKSYVGEDGSDAVGFVAVLTFFTLALSLVPAFVFYASKGEAYMRAIYGSIVALLLLSLFFLFSRGAMSTVTYAAARSLQVKQDVPARFVLADDVSLSDFDNLQWRTRLHGSKRVEVQGFSLFSFGDVLLLCPGDYINLGLHDLSKFSMNCFLTQNSKVVRMPQRPSYGSGRVAVSDSWEEYASDLVNKASILFLIRRSDSCRGDSLDSGLKLLTNISCGGHL</sequence>
<protein>
    <submittedName>
        <fullName evidence="2">Uncharacterized protein</fullName>
    </submittedName>
</protein>